<feature type="domain" description="Flavodoxin-like" evidence="4">
    <location>
        <begin position="29"/>
        <end position="215"/>
    </location>
</feature>
<evidence type="ECO:0000256" key="3">
    <source>
        <dbReference type="SAM" id="Phobius"/>
    </source>
</evidence>
<feature type="transmembrane region" description="Helical" evidence="3">
    <location>
        <begin position="21"/>
        <end position="40"/>
    </location>
</feature>
<comment type="caution">
    <text evidence="5">The sequence shown here is derived from an EMBL/GenBank/DDBJ whole genome shotgun (WGS) entry which is preliminary data.</text>
</comment>
<keyword evidence="6" id="KW-1185">Reference proteome</keyword>
<evidence type="ECO:0000313" key="5">
    <source>
        <dbReference type="EMBL" id="KAL0082550.1"/>
    </source>
</evidence>
<name>A0ABR3AWI4_PHYBL</name>
<dbReference type="Pfam" id="PF03358">
    <property type="entry name" value="FMN_red"/>
    <property type="match status" value="1"/>
</dbReference>
<keyword evidence="3" id="KW-1133">Transmembrane helix</keyword>
<feature type="region of interest" description="Disordered" evidence="2">
    <location>
        <begin position="189"/>
        <end position="209"/>
    </location>
</feature>
<gene>
    <name evidence="5" type="ORF">J3Q64DRAFT_1752040</name>
</gene>
<sequence length="288" mass="31159">MSELKPKTKRKGNQKKILCNSIFHIMPVVYIIFYSLYGHVYTLSESVKQGLESQGITVKVFQVPETLSEDILEKMHAPPKRDIPVITVEELSKADGFLFGIPTRFGTMPAQIKAFLDSTGQLWATGALAGKFVGTFFSTAAQSGGQETTAFTTITYFAHHGMNYVPLGFANANMFDTTEVIGGSPYGSGTVANGDGSRQVSQKEKDIASTQGENFGKIIQTFHKGSKILNGEASEPADKVQTIATETLSVEPPVVTEEKPKPAQESSRSVAIPADSDSPKKSSKCFCM</sequence>
<keyword evidence="3" id="KW-0472">Membrane</keyword>
<dbReference type="PROSITE" id="PS50902">
    <property type="entry name" value="FLAVODOXIN_LIKE"/>
    <property type="match status" value="1"/>
</dbReference>
<dbReference type="PANTHER" id="PTHR30546:SF23">
    <property type="entry name" value="FLAVOPROTEIN-LIKE PROTEIN YCP4-RELATED"/>
    <property type="match status" value="1"/>
</dbReference>
<dbReference type="Proteomes" id="UP001448207">
    <property type="component" value="Unassembled WGS sequence"/>
</dbReference>
<evidence type="ECO:0000259" key="4">
    <source>
        <dbReference type="PROSITE" id="PS50902"/>
    </source>
</evidence>
<evidence type="ECO:0000256" key="2">
    <source>
        <dbReference type="SAM" id="MobiDB-lite"/>
    </source>
</evidence>
<comment type="similarity">
    <text evidence="1">Belongs to the WrbA family.</text>
</comment>
<dbReference type="InterPro" id="IPR008254">
    <property type="entry name" value="Flavodoxin/NO_synth"/>
</dbReference>
<dbReference type="Gene3D" id="3.40.50.360">
    <property type="match status" value="1"/>
</dbReference>
<evidence type="ECO:0000256" key="1">
    <source>
        <dbReference type="ARBA" id="ARBA00006961"/>
    </source>
</evidence>
<proteinExistence type="inferred from homology"/>
<dbReference type="InterPro" id="IPR010089">
    <property type="entry name" value="Flavoprotein_WrbA-like"/>
</dbReference>
<dbReference type="EMBL" id="JBCLYO010000015">
    <property type="protein sequence ID" value="KAL0082550.1"/>
    <property type="molecule type" value="Genomic_DNA"/>
</dbReference>
<organism evidence="5 6">
    <name type="scientific">Phycomyces blakesleeanus</name>
    <dbReference type="NCBI Taxonomy" id="4837"/>
    <lineage>
        <taxon>Eukaryota</taxon>
        <taxon>Fungi</taxon>
        <taxon>Fungi incertae sedis</taxon>
        <taxon>Mucoromycota</taxon>
        <taxon>Mucoromycotina</taxon>
        <taxon>Mucoromycetes</taxon>
        <taxon>Mucorales</taxon>
        <taxon>Phycomycetaceae</taxon>
        <taxon>Phycomyces</taxon>
    </lineage>
</organism>
<accession>A0ABR3AWI4</accession>
<dbReference type="PANTHER" id="PTHR30546">
    <property type="entry name" value="FLAVODOXIN-RELATED PROTEIN WRBA-RELATED"/>
    <property type="match status" value="1"/>
</dbReference>
<dbReference type="SUPFAM" id="SSF52218">
    <property type="entry name" value="Flavoproteins"/>
    <property type="match status" value="1"/>
</dbReference>
<protein>
    <submittedName>
        <fullName evidence="5">Benzoquinone reductase</fullName>
    </submittedName>
</protein>
<evidence type="ECO:0000313" key="6">
    <source>
        <dbReference type="Proteomes" id="UP001448207"/>
    </source>
</evidence>
<dbReference type="InterPro" id="IPR029039">
    <property type="entry name" value="Flavoprotein-like_sf"/>
</dbReference>
<feature type="region of interest" description="Disordered" evidence="2">
    <location>
        <begin position="247"/>
        <end position="288"/>
    </location>
</feature>
<keyword evidence="3" id="KW-0812">Transmembrane</keyword>
<dbReference type="NCBIfam" id="TIGR01755">
    <property type="entry name" value="flav_wrbA"/>
    <property type="match status" value="1"/>
</dbReference>
<dbReference type="InterPro" id="IPR005025">
    <property type="entry name" value="FMN_Rdtase-like_dom"/>
</dbReference>
<dbReference type="NCBIfam" id="NF002999">
    <property type="entry name" value="PRK03767.1"/>
    <property type="match status" value="1"/>
</dbReference>
<reference evidence="5 6" key="1">
    <citation type="submission" date="2024-04" db="EMBL/GenBank/DDBJ databases">
        <title>Symmetric and asymmetric DNA N6-adenine methylation regulates different biological responses in Mucorales.</title>
        <authorList>
            <consortium name="Lawrence Berkeley National Laboratory"/>
            <person name="Lax C."/>
            <person name="Mondo S.J."/>
            <person name="Osorio-Concepcion M."/>
            <person name="Muszewska A."/>
            <person name="Corrochano-Luque M."/>
            <person name="Gutierrez G."/>
            <person name="Riley R."/>
            <person name="Lipzen A."/>
            <person name="Guo J."/>
            <person name="Hundley H."/>
            <person name="Amirebrahimi M."/>
            <person name="Ng V."/>
            <person name="Lorenzo-Gutierrez D."/>
            <person name="Binder U."/>
            <person name="Yang J."/>
            <person name="Song Y."/>
            <person name="Canovas D."/>
            <person name="Navarro E."/>
            <person name="Freitag M."/>
            <person name="Gabaldon T."/>
            <person name="Grigoriev I.V."/>
            <person name="Corrochano L.M."/>
            <person name="Nicolas F.E."/>
            <person name="Garre V."/>
        </authorList>
    </citation>
    <scope>NUCLEOTIDE SEQUENCE [LARGE SCALE GENOMIC DNA]</scope>
    <source>
        <strain evidence="5 6">L51</strain>
    </source>
</reference>